<feature type="binding site" evidence="8">
    <location>
        <position position="86"/>
    </location>
    <ligand>
        <name>substrate</name>
    </ligand>
</feature>
<organism evidence="10 11">
    <name type="scientific">Tepidiforma flava</name>
    <dbReference type="NCBI Taxonomy" id="3004094"/>
    <lineage>
        <taxon>Bacteria</taxon>
        <taxon>Bacillati</taxon>
        <taxon>Chloroflexota</taxon>
        <taxon>Tepidiformia</taxon>
        <taxon>Tepidiformales</taxon>
        <taxon>Tepidiformaceae</taxon>
        <taxon>Tepidiforma</taxon>
    </lineage>
</organism>
<sequence length="236" mass="25621">MERLVLAKMADGGPEIFASIQGEGVSMGLPSTFVRLAVCNLRCRWCDTAYTWDWARFDRAASILALEAGEVAEAVRALPPRNVVVTGGEPLLQRRQLVPLVETLRAEGYRFEVETNGTAGPGPLAELIDQFNVSPKLAHSGNEGLRRIAPAALRELAATGRAWFKFVVAEPGDLAEVRGVCAAAGIEPGRVVLMPEGTSAAVLAERGRWLAELCAREGYRFSTRLHILLWGDRRGV</sequence>
<comment type="function">
    <text evidence="8">Catalyzes the complex heterocyclic radical-mediated conversion of 6-carboxy-5,6,7,8-tetrahydropterin (CPH4) to 7-carboxy-7-deazaguanine (CDG), a step common to the biosynthetic pathways of all 7-deazapurine-containing compounds.</text>
</comment>
<evidence type="ECO:0000256" key="5">
    <source>
        <dbReference type="ARBA" id="ARBA00023004"/>
    </source>
</evidence>
<keyword evidence="11" id="KW-1185">Reference proteome</keyword>
<evidence type="ECO:0000313" key="10">
    <source>
        <dbReference type="EMBL" id="WBL37006.1"/>
    </source>
</evidence>
<feature type="binding site" evidence="8">
    <location>
        <position position="35"/>
    </location>
    <ligand>
        <name>substrate</name>
    </ligand>
</feature>
<evidence type="ECO:0000256" key="7">
    <source>
        <dbReference type="ARBA" id="ARBA00023239"/>
    </source>
</evidence>
<evidence type="ECO:0000256" key="6">
    <source>
        <dbReference type="ARBA" id="ARBA00023014"/>
    </source>
</evidence>
<dbReference type="InterPro" id="IPR007197">
    <property type="entry name" value="rSAM"/>
</dbReference>
<keyword evidence="3 8" id="KW-0479">Metal-binding</keyword>
<evidence type="ECO:0000256" key="8">
    <source>
        <dbReference type="HAMAP-Rule" id="MF_00917"/>
    </source>
</evidence>
<dbReference type="SFLD" id="SFLDS00029">
    <property type="entry name" value="Radical_SAM"/>
    <property type="match status" value="1"/>
</dbReference>
<evidence type="ECO:0000259" key="9">
    <source>
        <dbReference type="PROSITE" id="PS51918"/>
    </source>
</evidence>
<evidence type="ECO:0000256" key="3">
    <source>
        <dbReference type="ARBA" id="ARBA00022723"/>
    </source>
</evidence>
<dbReference type="PANTHER" id="PTHR42836:SF1">
    <property type="entry name" value="7-CARBOXY-7-DEAZAGUANINE SYNTHASE"/>
    <property type="match status" value="1"/>
</dbReference>
<dbReference type="PANTHER" id="PTHR42836">
    <property type="entry name" value="7-CARBOXY-7-DEAZAGUANINE SYNTHASE"/>
    <property type="match status" value="1"/>
</dbReference>
<evidence type="ECO:0000256" key="1">
    <source>
        <dbReference type="ARBA" id="ARBA00022485"/>
    </source>
</evidence>
<dbReference type="InterPro" id="IPR024924">
    <property type="entry name" value="7-CO-7-deazaguanine_synth-like"/>
</dbReference>
<name>A0ABY7M8Z4_9CHLR</name>
<dbReference type="SUPFAM" id="SSF102114">
    <property type="entry name" value="Radical SAM enzymes"/>
    <property type="match status" value="1"/>
</dbReference>
<dbReference type="Gene3D" id="3.20.20.70">
    <property type="entry name" value="Aldolase class I"/>
    <property type="match status" value="1"/>
</dbReference>
<keyword evidence="2 8" id="KW-0949">S-adenosyl-L-methionine</keyword>
<feature type="binding site" evidence="8">
    <location>
        <begin position="20"/>
        <end position="22"/>
    </location>
    <ligand>
        <name>substrate</name>
    </ligand>
</feature>
<comment type="cofactor">
    <cofactor evidence="8">
        <name>Mg(2+)</name>
        <dbReference type="ChEBI" id="CHEBI:18420"/>
    </cofactor>
</comment>
<feature type="binding site" evidence="8">
    <location>
        <begin position="45"/>
        <end position="47"/>
    </location>
    <ligand>
        <name>S-adenosyl-L-methionine</name>
        <dbReference type="ChEBI" id="CHEBI:59789"/>
    </ligand>
</feature>
<comment type="subunit">
    <text evidence="8">Homodimer.</text>
</comment>
<keyword evidence="5 8" id="KW-0408">Iron</keyword>
<evidence type="ECO:0000313" key="11">
    <source>
        <dbReference type="Proteomes" id="UP001212803"/>
    </source>
</evidence>
<protein>
    <recommendedName>
        <fullName evidence="8">7-carboxy-7-deazaguanine synthase</fullName>
        <shortName evidence="8">CDG synthase</shortName>
        <ecNumber evidence="8">4.3.99.3</ecNumber>
    </recommendedName>
    <alternativeName>
        <fullName evidence="8">Queuosine biosynthesis protein QueE</fullName>
    </alternativeName>
</protein>
<feature type="domain" description="Radical SAM core" evidence="9">
    <location>
        <begin position="26"/>
        <end position="232"/>
    </location>
</feature>
<dbReference type="HAMAP" id="MF_00917">
    <property type="entry name" value="QueE"/>
    <property type="match status" value="1"/>
</dbReference>
<dbReference type="PROSITE" id="PS51918">
    <property type="entry name" value="RADICAL_SAM"/>
    <property type="match status" value="1"/>
</dbReference>
<keyword evidence="7 8" id="KW-0456">Lyase</keyword>
<dbReference type="Proteomes" id="UP001212803">
    <property type="component" value="Chromosome"/>
</dbReference>
<dbReference type="InterPro" id="IPR058240">
    <property type="entry name" value="rSAM_sf"/>
</dbReference>
<feature type="binding site" evidence="8">
    <location>
        <position position="88"/>
    </location>
    <ligand>
        <name>S-adenosyl-L-methionine</name>
        <dbReference type="ChEBI" id="CHEBI:59789"/>
    </ligand>
</feature>
<comment type="similarity">
    <text evidence="8">Belongs to the radical SAM superfamily. 7-carboxy-7-deazaguanine synthase family.</text>
</comment>
<dbReference type="CDD" id="cd01335">
    <property type="entry name" value="Radical_SAM"/>
    <property type="match status" value="1"/>
</dbReference>
<gene>
    <name evidence="8" type="primary">queE</name>
    <name evidence="10" type="ORF">O0235_05420</name>
</gene>
<comment type="catalytic activity">
    <reaction evidence="8">
        <text>6-carboxy-5,6,7,8-tetrahydropterin + H(+) = 7-carboxy-7-carbaguanine + NH4(+)</text>
        <dbReference type="Rhea" id="RHEA:27974"/>
        <dbReference type="ChEBI" id="CHEBI:15378"/>
        <dbReference type="ChEBI" id="CHEBI:28938"/>
        <dbReference type="ChEBI" id="CHEBI:61032"/>
        <dbReference type="ChEBI" id="CHEBI:61036"/>
        <dbReference type="EC" id="4.3.99.3"/>
    </reaction>
</comment>
<reference evidence="10 11" key="1">
    <citation type="journal article" date="2023" name="ISME J.">
        <title>Thermophilic Dehalococcoidia with unusual traits shed light on an unexpected past.</title>
        <authorList>
            <person name="Palmer M."/>
            <person name="Covington J.K."/>
            <person name="Zhou E.M."/>
            <person name="Thomas S.C."/>
            <person name="Habib N."/>
            <person name="Seymour C.O."/>
            <person name="Lai D."/>
            <person name="Johnston J."/>
            <person name="Hashimi A."/>
            <person name="Jiao J.Y."/>
            <person name="Muok A.R."/>
            <person name="Liu L."/>
            <person name="Xian W.D."/>
            <person name="Zhi X.Y."/>
            <person name="Li M.M."/>
            <person name="Silva L.P."/>
            <person name="Bowen B.P."/>
            <person name="Louie K."/>
            <person name="Briegel A."/>
            <person name="Pett-Ridge J."/>
            <person name="Weber P.K."/>
            <person name="Tocheva E.I."/>
            <person name="Woyke T."/>
            <person name="Northen T.R."/>
            <person name="Mayali X."/>
            <person name="Li W.J."/>
            <person name="Hedlund B.P."/>
        </authorList>
    </citation>
    <scope>NUCLEOTIDE SEQUENCE [LARGE SCALE GENOMIC DNA]</scope>
    <source>
        <strain evidence="10 11">YIM 72310</strain>
    </source>
</reference>
<comment type="caution">
    <text evidence="8">Lacks conserved residue(s) required for the propagation of feature annotation.</text>
</comment>
<proteinExistence type="inferred from homology"/>
<comment type="cofactor">
    <cofactor evidence="8">
        <name>[4Fe-4S] cluster</name>
        <dbReference type="ChEBI" id="CHEBI:49883"/>
    </cofactor>
    <text evidence="8">Binds 1 [4Fe-4S] cluster. The cluster is coordinated with 3 cysteines and an exchangeable S-adenosyl-L-methionine.</text>
</comment>
<feature type="binding site" evidence="8">
    <location>
        <position position="46"/>
    </location>
    <ligand>
        <name>[4Fe-4S] cluster</name>
        <dbReference type="ChEBI" id="CHEBI:49883"/>
        <note>4Fe-4S-S-AdoMet</note>
    </ligand>
</feature>
<dbReference type="EMBL" id="CP115149">
    <property type="protein sequence ID" value="WBL37006.1"/>
    <property type="molecule type" value="Genomic_DNA"/>
</dbReference>
<feature type="binding site" evidence="8">
    <location>
        <begin position="134"/>
        <end position="136"/>
    </location>
    <ligand>
        <name>S-adenosyl-L-methionine</name>
        <dbReference type="ChEBI" id="CHEBI:59789"/>
    </ligand>
</feature>
<feature type="binding site" evidence="8">
    <location>
        <position position="39"/>
    </location>
    <ligand>
        <name>[4Fe-4S] cluster</name>
        <dbReference type="ChEBI" id="CHEBI:49883"/>
        <note>4Fe-4S-S-AdoMet</note>
    </ligand>
</feature>
<accession>A0ABY7M8Z4</accession>
<dbReference type="Pfam" id="PF04055">
    <property type="entry name" value="Radical_SAM"/>
    <property type="match status" value="1"/>
</dbReference>
<evidence type="ECO:0000256" key="4">
    <source>
        <dbReference type="ARBA" id="ARBA00022842"/>
    </source>
</evidence>
<keyword evidence="1 8" id="KW-0004">4Fe-4S</keyword>
<dbReference type="InterPro" id="IPR013785">
    <property type="entry name" value="Aldolase_TIM"/>
</dbReference>
<comment type="pathway">
    <text evidence="8">Purine metabolism; 7-cyano-7-deazaguanine biosynthesis.</text>
</comment>
<keyword evidence="8" id="KW-0671">Queuosine biosynthesis</keyword>
<evidence type="ECO:0000256" key="2">
    <source>
        <dbReference type="ARBA" id="ARBA00022691"/>
    </source>
</evidence>
<dbReference type="EC" id="4.3.99.3" evidence="8"/>
<keyword evidence="4 8" id="KW-0460">Magnesium</keyword>
<dbReference type="PIRSF" id="PIRSF000370">
    <property type="entry name" value="QueE"/>
    <property type="match status" value="1"/>
</dbReference>
<feature type="binding site" evidence="8">
    <location>
        <position position="43"/>
    </location>
    <ligand>
        <name>[4Fe-4S] cluster</name>
        <dbReference type="ChEBI" id="CHEBI:49883"/>
        <note>4Fe-4S-S-AdoMet</note>
    </ligand>
</feature>
<keyword evidence="6 8" id="KW-0411">Iron-sulfur</keyword>
<comment type="cofactor">
    <cofactor evidence="8">
        <name>S-adenosyl-L-methionine</name>
        <dbReference type="ChEBI" id="CHEBI:59789"/>
    </cofactor>
    <text evidence="8">Binds 1 S-adenosyl-L-methionine per subunit.</text>
</comment>
<dbReference type="RefSeq" id="WP_270057520.1">
    <property type="nucleotide sequence ID" value="NZ_CP115149.1"/>
</dbReference>
<feature type="binding site" evidence="8">
    <location>
        <position position="48"/>
    </location>
    <ligand>
        <name>Mg(2+)</name>
        <dbReference type="ChEBI" id="CHEBI:18420"/>
    </ligand>
</feature>